<dbReference type="Proteomes" id="UP000647587">
    <property type="component" value="Unassembled WGS sequence"/>
</dbReference>
<evidence type="ECO:0000313" key="2">
    <source>
        <dbReference type="EMBL" id="GGK19173.1"/>
    </source>
</evidence>
<evidence type="ECO:0000313" key="3">
    <source>
        <dbReference type="Proteomes" id="UP000647587"/>
    </source>
</evidence>
<evidence type="ECO:0000256" key="1">
    <source>
        <dbReference type="SAM" id="SignalP"/>
    </source>
</evidence>
<comment type="caution">
    <text evidence="2">The sequence shown here is derived from an EMBL/GenBank/DDBJ whole genome shotgun (WGS) entry which is preliminary data.</text>
</comment>
<accession>A0ABQ2ET11</accession>
<organism evidence="2 3">
    <name type="scientific">Deinococcus malanensis</name>
    <dbReference type="NCBI Taxonomy" id="1706855"/>
    <lineage>
        <taxon>Bacteria</taxon>
        <taxon>Thermotogati</taxon>
        <taxon>Deinococcota</taxon>
        <taxon>Deinococci</taxon>
        <taxon>Deinococcales</taxon>
        <taxon>Deinococcaceae</taxon>
        <taxon>Deinococcus</taxon>
    </lineage>
</organism>
<dbReference type="RefSeq" id="WP_189005231.1">
    <property type="nucleotide sequence ID" value="NZ_BMPP01000003.1"/>
</dbReference>
<evidence type="ECO:0008006" key="4">
    <source>
        <dbReference type="Google" id="ProtNLM"/>
    </source>
</evidence>
<keyword evidence="3" id="KW-1185">Reference proteome</keyword>
<keyword evidence="1" id="KW-0732">Signal</keyword>
<sequence length="163" mass="16404">MKLILAMFVLSLSSCALAQTSVGVQGGAFVSGLGTHPEGGVHVMTTRTSPSGLLGASRYRLSLEGNLTAAAGGPNVLVDASLLWPVAGGSYLAAGLGSGVGFPRDGSSGLPFPAVVLTPLALANLHGVYGMRLDSGVTVEGMVRLRPASEGVSVTARISFPLR</sequence>
<feature type="chain" id="PRO_5045078913" description="DUF4402 domain-containing protein" evidence="1">
    <location>
        <begin position="19"/>
        <end position="163"/>
    </location>
</feature>
<reference evidence="3" key="1">
    <citation type="journal article" date="2019" name="Int. J. Syst. Evol. Microbiol.">
        <title>The Global Catalogue of Microorganisms (GCM) 10K type strain sequencing project: providing services to taxonomists for standard genome sequencing and annotation.</title>
        <authorList>
            <consortium name="The Broad Institute Genomics Platform"/>
            <consortium name="The Broad Institute Genome Sequencing Center for Infectious Disease"/>
            <person name="Wu L."/>
            <person name="Ma J."/>
        </authorList>
    </citation>
    <scope>NUCLEOTIDE SEQUENCE [LARGE SCALE GENOMIC DNA]</scope>
    <source>
        <strain evidence="3">JCM 30331</strain>
    </source>
</reference>
<gene>
    <name evidence="2" type="ORF">GCM10008955_10750</name>
</gene>
<dbReference type="PROSITE" id="PS51257">
    <property type="entry name" value="PROKAR_LIPOPROTEIN"/>
    <property type="match status" value="1"/>
</dbReference>
<feature type="signal peptide" evidence="1">
    <location>
        <begin position="1"/>
        <end position="18"/>
    </location>
</feature>
<dbReference type="EMBL" id="BMPP01000003">
    <property type="protein sequence ID" value="GGK19173.1"/>
    <property type="molecule type" value="Genomic_DNA"/>
</dbReference>
<name>A0ABQ2ET11_9DEIO</name>
<protein>
    <recommendedName>
        <fullName evidence="4">DUF4402 domain-containing protein</fullName>
    </recommendedName>
</protein>
<proteinExistence type="predicted"/>